<dbReference type="CTD" id="79172"/>
<name>A0A8B6ZP80_ORYAF</name>
<dbReference type="GO" id="GO:0031511">
    <property type="term" value="C:Mis6-Sim4 complex"/>
    <property type="evidence" value="ECO:0007669"/>
    <property type="project" value="TreeGrafter"/>
</dbReference>
<keyword evidence="6" id="KW-0539">Nucleus</keyword>
<dbReference type="PANTHER" id="PTHR14582">
    <property type="entry name" value="INNER KINETOCHORE SUBUNIT MAL2"/>
    <property type="match status" value="1"/>
</dbReference>
<keyword evidence="7" id="KW-0137">Centromere</keyword>
<evidence type="ECO:0000256" key="6">
    <source>
        <dbReference type="ARBA" id="ARBA00023242"/>
    </source>
</evidence>
<feature type="coiled-coil region" evidence="8">
    <location>
        <begin position="71"/>
        <end position="105"/>
    </location>
</feature>
<organism evidence="10 11">
    <name type="scientific">Orycteropus afer afer</name>
    <dbReference type="NCBI Taxonomy" id="1230840"/>
    <lineage>
        <taxon>Eukaryota</taxon>
        <taxon>Metazoa</taxon>
        <taxon>Chordata</taxon>
        <taxon>Craniata</taxon>
        <taxon>Vertebrata</taxon>
        <taxon>Euteleostomi</taxon>
        <taxon>Mammalia</taxon>
        <taxon>Eutheria</taxon>
        <taxon>Afrotheria</taxon>
        <taxon>Tubulidentata</taxon>
        <taxon>Orycteropodidae</taxon>
        <taxon>Orycteropus</taxon>
    </lineage>
</organism>
<reference evidence="11" key="1">
    <citation type="submission" date="2025-08" db="UniProtKB">
        <authorList>
            <consortium name="RefSeq"/>
        </authorList>
    </citation>
    <scope>IDENTIFICATION</scope>
</reference>
<dbReference type="CDD" id="cd23836">
    <property type="entry name" value="DRWD-C_CENP-O"/>
    <property type="match status" value="1"/>
</dbReference>
<evidence type="ECO:0000256" key="2">
    <source>
        <dbReference type="ARBA" id="ARBA00004584"/>
    </source>
</evidence>
<evidence type="ECO:0000256" key="3">
    <source>
        <dbReference type="ARBA" id="ARBA00007321"/>
    </source>
</evidence>
<dbReference type="AlphaFoldDB" id="A0A8B6ZP80"/>
<evidence type="ECO:0000313" key="11">
    <source>
        <dbReference type="RefSeq" id="XP_007937489.1"/>
    </source>
</evidence>
<sequence length="332" mass="37490">MKKIFPEEMSFAVSTKNELKLATSSENGHPLSLKSLPSCEIPFVLSLGGVLAYLERLETGRNRSHKQFEGLQRAQAEEHTLETRIHKLRLLRDKLRAEVKQRQARVEASAASAVPDQTLETSEQKDLEAKQESVKAILQAYRFTGLSGKLTSQGVCVGIHTSFEGNLLDSYFVDLVIQKPLRIHHHSVPVFIPLEEIAAKYLQTDIQCFLFSLCEYLNAYTGRKYQADRLQSDFAAFLAGPLQRNALCNLLSFTYKVEPGGQSFPFCARLLYKDLTITLPTDVTVTCQGMDALATSWEEQRVYHENMFRTTSLHKVFTSFSRGEKLDMSLLS</sequence>
<dbReference type="GO" id="GO:0005634">
    <property type="term" value="C:nucleus"/>
    <property type="evidence" value="ECO:0007669"/>
    <property type="project" value="UniProtKB-SubCell"/>
</dbReference>
<evidence type="ECO:0000256" key="4">
    <source>
        <dbReference type="ARBA" id="ARBA00016395"/>
    </source>
</evidence>
<evidence type="ECO:0000256" key="7">
    <source>
        <dbReference type="ARBA" id="ARBA00023328"/>
    </source>
</evidence>
<keyword evidence="5" id="KW-0158">Chromosome</keyword>
<evidence type="ECO:0000256" key="5">
    <source>
        <dbReference type="ARBA" id="ARBA00022454"/>
    </source>
</evidence>
<dbReference type="InterPro" id="IPR018464">
    <property type="entry name" value="CENP-O"/>
</dbReference>
<evidence type="ECO:0000256" key="8">
    <source>
        <dbReference type="SAM" id="Coils"/>
    </source>
</evidence>
<keyword evidence="10" id="KW-1185">Reference proteome</keyword>
<evidence type="ECO:0000313" key="10">
    <source>
        <dbReference type="Proteomes" id="UP000694850"/>
    </source>
</evidence>
<proteinExistence type="inferred from homology"/>
<protein>
    <recommendedName>
        <fullName evidence="4">Centromere protein O</fullName>
    </recommendedName>
</protein>
<accession>A0A8B6ZP80</accession>
<dbReference type="PANTHER" id="PTHR14582:SF1">
    <property type="entry name" value="CENTROMERE PROTEIN O"/>
    <property type="match status" value="1"/>
</dbReference>
<dbReference type="GeneID" id="103195692"/>
<dbReference type="OrthoDB" id="10050372at2759"/>
<evidence type="ECO:0000256" key="1">
    <source>
        <dbReference type="ARBA" id="ARBA00004123"/>
    </source>
</evidence>
<evidence type="ECO:0000256" key="9">
    <source>
        <dbReference type="SAM" id="MobiDB-lite"/>
    </source>
</evidence>
<keyword evidence="8" id="KW-0175">Coiled coil</keyword>
<dbReference type="CDD" id="cd23835">
    <property type="entry name" value="DRWD-N_CENP-O"/>
    <property type="match status" value="1"/>
</dbReference>
<dbReference type="RefSeq" id="XP_007937489.1">
    <property type="nucleotide sequence ID" value="XM_007939298.1"/>
</dbReference>
<dbReference type="Pfam" id="PF09496">
    <property type="entry name" value="CENP-O"/>
    <property type="match status" value="1"/>
</dbReference>
<dbReference type="Proteomes" id="UP000694850">
    <property type="component" value="Unplaced"/>
</dbReference>
<comment type="subcellular location">
    <subcellularLocation>
        <location evidence="2">Chromosome</location>
        <location evidence="2">Centromere</location>
    </subcellularLocation>
    <subcellularLocation>
        <location evidence="1">Nucleus</location>
    </subcellularLocation>
</comment>
<comment type="similarity">
    <text evidence="3">Belongs to the CENP-O/MCM21 family.</text>
</comment>
<feature type="region of interest" description="Disordered" evidence="9">
    <location>
        <begin position="107"/>
        <end position="126"/>
    </location>
</feature>
<gene>
    <name evidence="11" type="primary">CENPO</name>
</gene>